<keyword evidence="4" id="KW-1185">Reference proteome</keyword>
<gene>
    <name evidence="3" type="ORF">GCM10009827_079860</name>
</gene>
<dbReference type="RefSeq" id="WP_344508551.1">
    <property type="nucleotide sequence ID" value="NZ_BAAAQD010000019.1"/>
</dbReference>
<feature type="transmembrane region" description="Helical" evidence="2">
    <location>
        <begin position="347"/>
        <end position="364"/>
    </location>
</feature>
<dbReference type="Proteomes" id="UP001501470">
    <property type="component" value="Unassembled WGS sequence"/>
</dbReference>
<feature type="transmembrane region" description="Helical" evidence="2">
    <location>
        <begin position="481"/>
        <end position="508"/>
    </location>
</feature>
<evidence type="ECO:0000313" key="4">
    <source>
        <dbReference type="Proteomes" id="UP001501470"/>
    </source>
</evidence>
<organism evidence="3 4">
    <name type="scientific">Dactylosporangium maewongense</name>
    <dbReference type="NCBI Taxonomy" id="634393"/>
    <lineage>
        <taxon>Bacteria</taxon>
        <taxon>Bacillati</taxon>
        <taxon>Actinomycetota</taxon>
        <taxon>Actinomycetes</taxon>
        <taxon>Micromonosporales</taxon>
        <taxon>Micromonosporaceae</taxon>
        <taxon>Dactylosporangium</taxon>
    </lineage>
</organism>
<keyword evidence="2" id="KW-0472">Membrane</keyword>
<feature type="transmembrane region" description="Helical" evidence="2">
    <location>
        <begin position="394"/>
        <end position="416"/>
    </location>
</feature>
<feature type="compositionally biased region" description="Low complexity" evidence="1">
    <location>
        <begin position="157"/>
        <end position="206"/>
    </location>
</feature>
<feature type="transmembrane region" description="Helical" evidence="2">
    <location>
        <begin position="588"/>
        <end position="606"/>
    </location>
</feature>
<feature type="region of interest" description="Disordered" evidence="1">
    <location>
        <begin position="1"/>
        <end position="206"/>
    </location>
</feature>
<name>A0ABP4MMV6_9ACTN</name>
<feature type="transmembrane region" description="Helical" evidence="2">
    <location>
        <begin position="562"/>
        <end position="581"/>
    </location>
</feature>
<feature type="compositionally biased region" description="Basic and acidic residues" evidence="1">
    <location>
        <begin position="145"/>
        <end position="156"/>
    </location>
</feature>
<sequence>MSNVSETEKDPEAGPSAAEPGDPAALTSGEPAPGNGKPAAADTPPAAAGAATGTAASAADAPAEDATAAAGDAEAEDATAAAGDAGTGGAKAAAGGAKRAARGARAATGEAKTGGATQASGDTKQSAASAEGGAAQGDTTTAEARNTEDGAAKAEADTAAGEAGSAKDGAAKDGSATATGTKDGAAKAGADTTAGEAGKADGAAAQGGERVSLVKADPFGSFAPVPDEEPGKARRVAARIGNAVGEFLGHEWTMAAVGSVLLAAVMTWPTLREPGTTIPQDTADPTLQAWQMSWAGHILTTNPAQLWNANAFFPSNYSYAFSDTLLGYAPAGMLGSGPVAALVRYNIMYVLIFALAFFGAYVLARQLGARPTGAVVAGAAFAYAPYRLGQAGHLHVLSIGGIALALAMLARGHGFSLRDGYQPDKRRWGWVLAGWLVASWQISLGFGIGIPFVYALLLAVLATAVSWGYRHVRKWGVTRPFGWKLFFANLGGGAIFAAVGGLMAYPYLQVLKDYPYARRSEELVGLFSPPLKGFFIAPPESWLWGEAYADARGTLTWAPEMALLPGFFLYGLAFAGLFVSTWRLKHRVWMLVGVLGTVALAMGTHGPGKGEFGYLALYRALPGFDGIRTSGRLVVWTTLFLGLLAAGAVSAFAERAVELFADRTQSEPGDRAGFLPRLATLIPVMLVLFEGAHNTPHPVVPTTPIAMSTVQGPLMVLPSHELFDMNVMLWSTDGFPKIVNGGSGFTPMDQQELRQTMQQFPDEQTVALLRERHIRTVVVVRSQALGSAYERAIDAPIDGLGLTRTEQGDVVLYKVEDS</sequence>
<accession>A0ABP4MMV6</accession>
<keyword evidence="2" id="KW-0812">Transmembrane</keyword>
<feature type="transmembrane region" description="Helical" evidence="2">
    <location>
        <begin position="452"/>
        <end position="469"/>
    </location>
</feature>
<feature type="transmembrane region" description="Helical" evidence="2">
    <location>
        <begin position="633"/>
        <end position="653"/>
    </location>
</feature>
<dbReference type="EMBL" id="BAAAQD010000019">
    <property type="protein sequence ID" value="GAA1547588.1"/>
    <property type="molecule type" value="Genomic_DNA"/>
</dbReference>
<protein>
    <recommendedName>
        <fullName evidence="5">4-amino-4-deoxy-L-arabinose transferase-like glycosyltransferase</fullName>
    </recommendedName>
</protein>
<feature type="compositionally biased region" description="Basic and acidic residues" evidence="1">
    <location>
        <begin position="1"/>
        <end position="12"/>
    </location>
</feature>
<comment type="caution">
    <text evidence="3">The sequence shown here is derived from an EMBL/GenBank/DDBJ whole genome shotgun (WGS) entry which is preliminary data.</text>
</comment>
<feature type="compositionally biased region" description="Low complexity" evidence="1">
    <location>
        <begin position="36"/>
        <end position="117"/>
    </location>
</feature>
<reference evidence="4" key="1">
    <citation type="journal article" date="2019" name="Int. J. Syst. Evol. Microbiol.">
        <title>The Global Catalogue of Microorganisms (GCM) 10K type strain sequencing project: providing services to taxonomists for standard genome sequencing and annotation.</title>
        <authorList>
            <consortium name="The Broad Institute Genomics Platform"/>
            <consortium name="The Broad Institute Genome Sequencing Center for Infectious Disease"/>
            <person name="Wu L."/>
            <person name="Ma J."/>
        </authorList>
    </citation>
    <scope>NUCLEOTIDE SEQUENCE [LARGE SCALE GENOMIC DNA]</scope>
    <source>
        <strain evidence="4">JCM 15933</strain>
    </source>
</reference>
<evidence type="ECO:0000256" key="1">
    <source>
        <dbReference type="SAM" id="MobiDB-lite"/>
    </source>
</evidence>
<feature type="compositionally biased region" description="Low complexity" evidence="1">
    <location>
        <begin position="125"/>
        <end position="137"/>
    </location>
</feature>
<proteinExistence type="predicted"/>
<evidence type="ECO:0000256" key="2">
    <source>
        <dbReference type="SAM" id="Phobius"/>
    </source>
</evidence>
<evidence type="ECO:0000313" key="3">
    <source>
        <dbReference type="EMBL" id="GAA1547588.1"/>
    </source>
</evidence>
<evidence type="ECO:0008006" key="5">
    <source>
        <dbReference type="Google" id="ProtNLM"/>
    </source>
</evidence>
<keyword evidence="2" id="KW-1133">Transmembrane helix</keyword>